<dbReference type="InterPro" id="IPR029050">
    <property type="entry name" value="Immunoprotect_excell_Ig-like"/>
</dbReference>
<keyword evidence="6" id="KW-1185">Reference proteome</keyword>
<dbReference type="Pfam" id="PF16729">
    <property type="entry name" value="DUF5067"/>
    <property type="match status" value="1"/>
</dbReference>
<sequence>MTTEPKNARPPQQPTKMSVCGIIGLVLGVLSIVLSFIPIVNNAAAVLGVVGAVLGIIAIVGTFRGKKSGKAIAIVGTVLSVLAVIITLSLQASFSKAIDDATGSSSASTSASSGSNTADAKQSKQDKEGDLDNMHVSIVSAVKSDNDFEGKPTVLVTYEWKNNTDKNSSFMALANAQAFQNGQELDTATYGIGTEPAGYDANSLVADVQPGASGKTTIGYVLKDDSPVTVDVTDLFSLNDDKMVEHKFDL</sequence>
<keyword evidence="3" id="KW-0812">Transmembrane</keyword>
<feature type="compositionally biased region" description="Low complexity" evidence="2">
    <location>
        <begin position="104"/>
        <end position="120"/>
    </location>
</feature>
<dbReference type="Gene3D" id="2.60.40.1240">
    <property type="match status" value="1"/>
</dbReference>
<name>A0A087AH02_9BIFI</name>
<keyword evidence="3" id="KW-1133">Transmembrane helix</keyword>
<protein>
    <submittedName>
        <fullName evidence="5">Membrane protein</fullName>
    </submittedName>
</protein>
<keyword evidence="3" id="KW-0472">Membrane</keyword>
<dbReference type="STRING" id="35760.BCHO_0132"/>
<dbReference type="eggNOG" id="ENOG5033A46">
    <property type="taxonomic scope" value="Bacteria"/>
</dbReference>
<feature type="region of interest" description="Disordered" evidence="2">
    <location>
        <begin position="104"/>
        <end position="128"/>
    </location>
</feature>
<organism evidence="5 6">
    <name type="scientific">Bifidobacterium choerinum</name>
    <dbReference type="NCBI Taxonomy" id="35760"/>
    <lineage>
        <taxon>Bacteria</taxon>
        <taxon>Bacillati</taxon>
        <taxon>Actinomycetota</taxon>
        <taxon>Actinomycetes</taxon>
        <taxon>Bifidobacteriales</taxon>
        <taxon>Bifidobacteriaceae</taxon>
        <taxon>Bifidobacterium</taxon>
    </lineage>
</organism>
<evidence type="ECO:0000256" key="1">
    <source>
        <dbReference type="ARBA" id="ARBA00022729"/>
    </source>
</evidence>
<feature type="transmembrane region" description="Helical" evidence="3">
    <location>
        <begin position="43"/>
        <end position="64"/>
    </location>
</feature>
<gene>
    <name evidence="5" type="ORF">BCHO_0132</name>
</gene>
<proteinExistence type="predicted"/>
<evidence type="ECO:0000256" key="2">
    <source>
        <dbReference type="SAM" id="MobiDB-lite"/>
    </source>
</evidence>
<comment type="caution">
    <text evidence="5">The sequence shown here is derived from an EMBL/GenBank/DDBJ whole genome shotgun (WGS) entry which is preliminary data.</text>
</comment>
<feature type="domain" description="DUF5067" evidence="4">
    <location>
        <begin position="112"/>
        <end position="234"/>
    </location>
</feature>
<reference evidence="5 6" key="1">
    <citation type="submission" date="2014-03" db="EMBL/GenBank/DDBJ databases">
        <title>Genomics of Bifidobacteria.</title>
        <authorList>
            <person name="Ventura M."/>
            <person name="Milani C."/>
            <person name="Lugli G.A."/>
        </authorList>
    </citation>
    <scope>NUCLEOTIDE SEQUENCE [LARGE SCALE GENOMIC DNA]</scope>
    <source>
        <strain evidence="5 6">LMG 10510</strain>
    </source>
</reference>
<dbReference type="RefSeq" id="WP_051354844.1">
    <property type="nucleotide sequence ID" value="NZ_JGYU01000002.1"/>
</dbReference>
<evidence type="ECO:0000313" key="6">
    <source>
        <dbReference type="Proteomes" id="UP000028995"/>
    </source>
</evidence>
<dbReference type="EMBL" id="JGYU01000002">
    <property type="protein sequence ID" value="KFI58052.1"/>
    <property type="molecule type" value="Genomic_DNA"/>
</dbReference>
<dbReference type="Proteomes" id="UP000028995">
    <property type="component" value="Unassembled WGS sequence"/>
</dbReference>
<accession>A0A087AH02</accession>
<dbReference type="AlphaFoldDB" id="A0A087AH02"/>
<dbReference type="InterPro" id="IPR031989">
    <property type="entry name" value="DUF5067"/>
</dbReference>
<evidence type="ECO:0000313" key="5">
    <source>
        <dbReference type="EMBL" id="KFI58052.1"/>
    </source>
</evidence>
<evidence type="ECO:0000259" key="4">
    <source>
        <dbReference type="Pfam" id="PF16729"/>
    </source>
</evidence>
<evidence type="ECO:0000256" key="3">
    <source>
        <dbReference type="SAM" id="Phobius"/>
    </source>
</evidence>
<feature type="transmembrane region" description="Helical" evidence="3">
    <location>
        <begin position="71"/>
        <end position="90"/>
    </location>
</feature>
<feature type="transmembrane region" description="Helical" evidence="3">
    <location>
        <begin position="19"/>
        <end position="37"/>
    </location>
</feature>
<keyword evidence="1" id="KW-0732">Signal</keyword>
<dbReference type="OrthoDB" id="3240463at2"/>